<organism evidence="3 4">
    <name type="scientific">Puccinia sorghi</name>
    <dbReference type="NCBI Taxonomy" id="27349"/>
    <lineage>
        <taxon>Eukaryota</taxon>
        <taxon>Fungi</taxon>
        <taxon>Dikarya</taxon>
        <taxon>Basidiomycota</taxon>
        <taxon>Pucciniomycotina</taxon>
        <taxon>Pucciniomycetes</taxon>
        <taxon>Pucciniales</taxon>
        <taxon>Pucciniaceae</taxon>
        <taxon>Puccinia</taxon>
    </lineage>
</organism>
<dbReference type="Proteomes" id="UP000037035">
    <property type="component" value="Unassembled WGS sequence"/>
</dbReference>
<dbReference type="PANTHER" id="PTHR43674:SF16">
    <property type="entry name" value="CARBON-NITROGEN FAMILY, PUTATIVE (AFU_ORTHOLOGUE AFUA_5G02350)-RELATED"/>
    <property type="match status" value="1"/>
</dbReference>
<gene>
    <name evidence="3" type="ORF">VP01_264g4</name>
</gene>
<sequence length="366" mass="41103">MALCQFDSHQPTATEHVSQFDPAAAQFAEHEIKNLEKAKQFIAQAAEEHADLIIFPEYFITGVIENHLHLASKESKWIKQFQSLAMEYQIDIIPGTIVEEEEEETLFNSSVTFYHTVLKERKPIHPILLSTARTTSTNPEISSANIARKTYVFEALGGLKIGMLICKCIKETKKYVVIIPTLLELVETGWDLAWPEAFRDVKQFSTFFFLFCFGNKKGLDFYLFSKLMKQDVDLIIIPSYWTLDEPGSKMIKHDPSGEHESKLINGLVTSRALESEACVVFPLIAVIVLFGNNSCGGKKEEGFLGRSCVSLPLKGLLINCLEPHEQLQIIDLDLSVLQVLIVSPLSLSLFSCLENSPLLKPIVPLV</sequence>
<dbReference type="STRING" id="27349.A0A0L6V4V9"/>
<evidence type="ECO:0000313" key="3">
    <source>
        <dbReference type="EMBL" id="KNZ55562.1"/>
    </source>
</evidence>
<dbReference type="OrthoDB" id="412018at2759"/>
<accession>A0A0L6V4V9</accession>
<dbReference type="InterPro" id="IPR050345">
    <property type="entry name" value="Aliph_Amidase/BUP"/>
</dbReference>
<keyword evidence="1" id="KW-0378">Hydrolase</keyword>
<evidence type="ECO:0000259" key="2">
    <source>
        <dbReference type="PROSITE" id="PS50263"/>
    </source>
</evidence>
<dbReference type="PANTHER" id="PTHR43674">
    <property type="entry name" value="NITRILASE C965.09-RELATED"/>
    <property type="match status" value="1"/>
</dbReference>
<proteinExistence type="predicted"/>
<dbReference type="SUPFAM" id="SSF56317">
    <property type="entry name" value="Carbon-nitrogen hydrolase"/>
    <property type="match status" value="2"/>
</dbReference>
<protein>
    <recommendedName>
        <fullName evidence="2">CN hydrolase domain-containing protein</fullName>
    </recommendedName>
</protein>
<dbReference type="EMBL" id="LAVV01007557">
    <property type="protein sequence ID" value="KNZ55562.1"/>
    <property type="molecule type" value="Genomic_DNA"/>
</dbReference>
<dbReference type="InterPro" id="IPR036526">
    <property type="entry name" value="C-N_Hydrolase_sf"/>
</dbReference>
<feature type="domain" description="CN hydrolase" evidence="2">
    <location>
        <begin position="20"/>
        <end position="334"/>
    </location>
</feature>
<evidence type="ECO:0000313" key="4">
    <source>
        <dbReference type="Proteomes" id="UP000037035"/>
    </source>
</evidence>
<reference evidence="3 4" key="1">
    <citation type="submission" date="2015-08" db="EMBL/GenBank/DDBJ databases">
        <title>Next Generation Sequencing and Analysis of the Genome of Puccinia sorghi L Schw, the Causal Agent of Maize Common Rust.</title>
        <authorList>
            <person name="Rochi L."/>
            <person name="Burguener G."/>
            <person name="Darino M."/>
            <person name="Turjanski A."/>
            <person name="Kreff E."/>
            <person name="Dieguez M.J."/>
            <person name="Sacco F."/>
        </authorList>
    </citation>
    <scope>NUCLEOTIDE SEQUENCE [LARGE SCALE GENOMIC DNA]</scope>
    <source>
        <strain evidence="3 4">RO10H11247</strain>
    </source>
</reference>
<evidence type="ECO:0000256" key="1">
    <source>
        <dbReference type="ARBA" id="ARBA00022801"/>
    </source>
</evidence>
<dbReference type="InterPro" id="IPR003010">
    <property type="entry name" value="C-N_Hydrolase"/>
</dbReference>
<dbReference type="AlphaFoldDB" id="A0A0L6V4V9"/>
<dbReference type="Gene3D" id="3.60.110.10">
    <property type="entry name" value="Carbon-nitrogen hydrolase"/>
    <property type="match status" value="1"/>
</dbReference>
<dbReference type="VEuPathDB" id="FungiDB:VP01_264g4"/>
<dbReference type="GO" id="GO:0016811">
    <property type="term" value="F:hydrolase activity, acting on carbon-nitrogen (but not peptide) bonds, in linear amides"/>
    <property type="evidence" value="ECO:0007669"/>
    <property type="project" value="TreeGrafter"/>
</dbReference>
<dbReference type="PROSITE" id="PS50263">
    <property type="entry name" value="CN_HYDROLASE"/>
    <property type="match status" value="1"/>
</dbReference>
<dbReference type="Pfam" id="PF00795">
    <property type="entry name" value="CN_hydrolase"/>
    <property type="match status" value="1"/>
</dbReference>
<name>A0A0L6V4V9_9BASI</name>
<keyword evidence="4" id="KW-1185">Reference proteome</keyword>
<dbReference type="CDD" id="cd07197">
    <property type="entry name" value="nitrilase"/>
    <property type="match status" value="1"/>
</dbReference>
<comment type="caution">
    <text evidence="3">The sequence shown here is derived from an EMBL/GenBank/DDBJ whole genome shotgun (WGS) entry which is preliminary data.</text>
</comment>